<dbReference type="InterPro" id="IPR013320">
    <property type="entry name" value="ConA-like_dom_sf"/>
</dbReference>
<dbReference type="SUPFAM" id="SSF49899">
    <property type="entry name" value="Concanavalin A-like lectins/glucanases"/>
    <property type="match status" value="1"/>
</dbReference>
<name>A0A0F9DNZ0_9ZZZZ</name>
<dbReference type="Gene3D" id="2.60.120.200">
    <property type="match status" value="1"/>
</dbReference>
<dbReference type="EMBL" id="LAZR01038505">
    <property type="protein sequence ID" value="KKL19386.1"/>
    <property type="molecule type" value="Genomic_DNA"/>
</dbReference>
<dbReference type="SUPFAM" id="SSF53927">
    <property type="entry name" value="Cytidine deaminase-like"/>
    <property type="match status" value="1"/>
</dbReference>
<evidence type="ECO:0000313" key="1">
    <source>
        <dbReference type="EMBL" id="KKL19386.1"/>
    </source>
</evidence>
<dbReference type="AlphaFoldDB" id="A0A0F9DNZ0"/>
<feature type="non-terminal residue" evidence="1">
    <location>
        <position position="194"/>
    </location>
</feature>
<accession>A0A0F9DNZ0</accession>
<gene>
    <name evidence="1" type="ORF">LCGC14_2465960</name>
</gene>
<dbReference type="InterPro" id="IPR016193">
    <property type="entry name" value="Cytidine_deaminase-like"/>
</dbReference>
<organism evidence="1">
    <name type="scientific">marine sediment metagenome</name>
    <dbReference type="NCBI Taxonomy" id="412755"/>
    <lineage>
        <taxon>unclassified sequences</taxon>
        <taxon>metagenomes</taxon>
        <taxon>ecological metagenomes</taxon>
    </lineage>
</organism>
<reference evidence="1" key="1">
    <citation type="journal article" date="2015" name="Nature">
        <title>Complex archaea that bridge the gap between prokaryotes and eukaryotes.</title>
        <authorList>
            <person name="Spang A."/>
            <person name="Saw J.H."/>
            <person name="Jorgensen S.L."/>
            <person name="Zaremba-Niedzwiedzka K."/>
            <person name="Martijn J."/>
            <person name="Lind A.E."/>
            <person name="van Eijk R."/>
            <person name="Schleper C."/>
            <person name="Guy L."/>
            <person name="Ettema T.J."/>
        </authorList>
    </citation>
    <scope>NUCLEOTIDE SEQUENCE</scope>
</reference>
<evidence type="ECO:0008006" key="2">
    <source>
        <dbReference type="Google" id="ProtNLM"/>
    </source>
</evidence>
<dbReference type="GO" id="GO:0003824">
    <property type="term" value="F:catalytic activity"/>
    <property type="evidence" value="ECO:0007669"/>
    <property type="project" value="InterPro"/>
</dbReference>
<comment type="caution">
    <text evidence="1">The sequence shown here is derived from an EMBL/GenBank/DDBJ whole genome shotgun (WGS) entry which is preliminary data.</text>
</comment>
<protein>
    <recommendedName>
        <fullName evidence="2">Bacterial Ig-like domain-containing protein</fullName>
    </recommendedName>
</protein>
<proteinExistence type="predicted"/>
<sequence>MKGKGYTPIDREWMTRALLLAEQAGAADEVPVGAVLVKDGVAIGVAQTGISGDIIYNSISPRIGHDGTGGDFNGTIDDVIIFNRSLSAEEIAGLYANQTSGYLQINYTSLSDGAHTFKAYTQDMAGNVNSTGTRSVATDTTSPQISITYPPNNTNTSDTGINVNYTRGSDVVNCWYSNDTYSTNTSLNCGTNIT</sequence>